<evidence type="ECO:0000256" key="8">
    <source>
        <dbReference type="ARBA" id="ARBA00026068"/>
    </source>
</evidence>
<name>A0A1G6K5X5_9BACI</name>
<dbReference type="OrthoDB" id="9808604at2"/>
<evidence type="ECO:0000256" key="5">
    <source>
        <dbReference type="ARBA" id="ARBA00023210"/>
    </source>
</evidence>
<dbReference type="PANTHER" id="PTHR34981">
    <property type="entry name" value="CELL DIVISION PROTEIN ZAPA"/>
    <property type="match status" value="1"/>
</dbReference>
<keyword evidence="4 10" id="KW-0132">Cell division</keyword>
<dbReference type="Pfam" id="PF05164">
    <property type="entry name" value="ZapA"/>
    <property type="match status" value="1"/>
</dbReference>
<dbReference type="PANTHER" id="PTHR34981:SF1">
    <property type="entry name" value="CELL DIVISION PROTEIN ZAPA"/>
    <property type="match status" value="1"/>
</dbReference>
<dbReference type="AlphaFoldDB" id="A0A1G6K5X5"/>
<comment type="subunit">
    <text evidence="8">Homodimer. Interacts with FtsZ.</text>
</comment>
<dbReference type="GO" id="GO:0030428">
    <property type="term" value="C:cell septum"/>
    <property type="evidence" value="ECO:0007669"/>
    <property type="project" value="TreeGrafter"/>
</dbReference>
<evidence type="ECO:0000256" key="3">
    <source>
        <dbReference type="ARBA" id="ARBA00022490"/>
    </source>
</evidence>
<proteinExistence type="predicted"/>
<dbReference type="InterPro" id="IPR036192">
    <property type="entry name" value="Cell_div_ZapA-like_sf"/>
</dbReference>
<dbReference type="GO" id="GO:0032153">
    <property type="term" value="C:cell division site"/>
    <property type="evidence" value="ECO:0007669"/>
    <property type="project" value="TreeGrafter"/>
</dbReference>
<reference evidence="11" key="1">
    <citation type="submission" date="2016-09" db="EMBL/GenBank/DDBJ databases">
        <authorList>
            <person name="Varghese N."/>
            <person name="Submissions S."/>
        </authorList>
    </citation>
    <scope>NUCLEOTIDE SEQUENCE [LARGE SCALE GENOMIC DNA]</scope>
    <source>
        <strain evidence="11">25nlg</strain>
    </source>
</reference>
<dbReference type="GO" id="GO:0043093">
    <property type="term" value="P:FtsZ-dependent cytokinesis"/>
    <property type="evidence" value="ECO:0007669"/>
    <property type="project" value="TreeGrafter"/>
</dbReference>
<dbReference type="STRING" id="1464122.SAMN05421737_106188"/>
<dbReference type="InterPro" id="IPR007838">
    <property type="entry name" value="Cell_div_ZapA-like"/>
</dbReference>
<evidence type="ECO:0000256" key="4">
    <source>
        <dbReference type="ARBA" id="ARBA00022618"/>
    </source>
</evidence>
<evidence type="ECO:0000256" key="2">
    <source>
        <dbReference type="ARBA" id="ARBA00015195"/>
    </source>
</evidence>
<protein>
    <recommendedName>
        <fullName evidence="2">Cell division protein ZapA</fullName>
    </recommendedName>
    <alternativeName>
        <fullName evidence="9">Z ring-associated protein ZapA</fullName>
    </alternativeName>
</protein>
<comment type="function">
    <text evidence="7">Activator of cell division through the inhibition of FtsZ GTPase activity, therefore promoting FtsZ assembly into bundles of protofilaments necessary for the formation of the division Z ring. It is recruited early at mid-cell but it is not essential for cell division.</text>
</comment>
<evidence type="ECO:0000313" key="11">
    <source>
        <dbReference type="Proteomes" id="UP000242662"/>
    </source>
</evidence>
<sequence>MSNDAEKQRTKVHIQGQVYHVVSHEEPASVQEAATYINDKMAQLKTRNPSLDTTKLSVLTALNIADDYLKLKRQQEGERNG</sequence>
<dbReference type="Gene3D" id="6.10.250.790">
    <property type="match status" value="1"/>
</dbReference>
<evidence type="ECO:0000256" key="9">
    <source>
        <dbReference type="ARBA" id="ARBA00033158"/>
    </source>
</evidence>
<keyword evidence="3" id="KW-0963">Cytoplasm</keyword>
<evidence type="ECO:0000256" key="1">
    <source>
        <dbReference type="ARBA" id="ARBA00004496"/>
    </source>
</evidence>
<dbReference type="EMBL" id="FMYM01000006">
    <property type="protein sequence ID" value="SDC25716.1"/>
    <property type="molecule type" value="Genomic_DNA"/>
</dbReference>
<gene>
    <name evidence="10" type="ORF">SAMN05421737_106188</name>
</gene>
<dbReference type="InterPro" id="IPR053712">
    <property type="entry name" value="Bac_CellDiv_Activator"/>
</dbReference>
<organism evidence="10 11">
    <name type="scientific">Shouchella lonarensis</name>
    <dbReference type="NCBI Taxonomy" id="1464122"/>
    <lineage>
        <taxon>Bacteria</taxon>
        <taxon>Bacillati</taxon>
        <taxon>Bacillota</taxon>
        <taxon>Bacilli</taxon>
        <taxon>Bacillales</taxon>
        <taxon>Bacillaceae</taxon>
        <taxon>Shouchella</taxon>
    </lineage>
</organism>
<dbReference type="SUPFAM" id="SSF102829">
    <property type="entry name" value="Cell division protein ZapA-like"/>
    <property type="match status" value="1"/>
</dbReference>
<keyword evidence="5" id="KW-0717">Septation</keyword>
<dbReference type="RefSeq" id="WP_090775798.1">
    <property type="nucleotide sequence ID" value="NZ_FMYM01000006.1"/>
</dbReference>
<keyword evidence="6" id="KW-0131">Cell cycle</keyword>
<evidence type="ECO:0000256" key="7">
    <source>
        <dbReference type="ARBA" id="ARBA00024910"/>
    </source>
</evidence>
<dbReference type="GO" id="GO:0005829">
    <property type="term" value="C:cytosol"/>
    <property type="evidence" value="ECO:0007669"/>
    <property type="project" value="TreeGrafter"/>
</dbReference>
<dbReference type="GO" id="GO:0000921">
    <property type="term" value="P:septin ring assembly"/>
    <property type="evidence" value="ECO:0007669"/>
    <property type="project" value="TreeGrafter"/>
</dbReference>
<comment type="subcellular location">
    <subcellularLocation>
        <location evidence="1">Cytoplasm</location>
    </subcellularLocation>
</comment>
<dbReference type="GO" id="GO:0000917">
    <property type="term" value="P:division septum assembly"/>
    <property type="evidence" value="ECO:0007669"/>
    <property type="project" value="UniProtKB-KW"/>
</dbReference>
<dbReference type="Proteomes" id="UP000242662">
    <property type="component" value="Unassembled WGS sequence"/>
</dbReference>
<evidence type="ECO:0000313" key="10">
    <source>
        <dbReference type="EMBL" id="SDC25716.1"/>
    </source>
</evidence>
<keyword evidence="11" id="KW-1185">Reference proteome</keyword>
<accession>A0A1G6K5X5</accession>
<evidence type="ECO:0000256" key="6">
    <source>
        <dbReference type="ARBA" id="ARBA00023306"/>
    </source>
</evidence>